<name>A0A4C1X5W3_EUMVA</name>
<accession>A0A4C1X5W3</accession>
<organism evidence="1 2">
    <name type="scientific">Eumeta variegata</name>
    <name type="common">Bagworm moth</name>
    <name type="synonym">Eumeta japonica</name>
    <dbReference type="NCBI Taxonomy" id="151549"/>
    <lineage>
        <taxon>Eukaryota</taxon>
        <taxon>Metazoa</taxon>
        <taxon>Ecdysozoa</taxon>
        <taxon>Arthropoda</taxon>
        <taxon>Hexapoda</taxon>
        <taxon>Insecta</taxon>
        <taxon>Pterygota</taxon>
        <taxon>Neoptera</taxon>
        <taxon>Endopterygota</taxon>
        <taxon>Lepidoptera</taxon>
        <taxon>Glossata</taxon>
        <taxon>Ditrysia</taxon>
        <taxon>Tineoidea</taxon>
        <taxon>Psychidae</taxon>
        <taxon>Oiketicinae</taxon>
        <taxon>Eumeta</taxon>
    </lineage>
</organism>
<comment type="caution">
    <text evidence="1">The sequence shown here is derived from an EMBL/GenBank/DDBJ whole genome shotgun (WGS) entry which is preliminary data.</text>
</comment>
<reference evidence="1 2" key="1">
    <citation type="journal article" date="2019" name="Commun. Biol.">
        <title>The bagworm genome reveals a unique fibroin gene that provides high tensile strength.</title>
        <authorList>
            <person name="Kono N."/>
            <person name="Nakamura H."/>
            <person name="Ohtoshi R."/>
            <person name="Tomita M."/>
            <person name="Numata K."/>
            <person name="Arakawa K."/>
        </authorList>
    </citation>
    <scope>NUCLEOTIDE SEQUENCE [LARGE SCALE GENOMIC DNA]</scope>
</reference>
<dbReference type="AlphaFoldDB" id="A0A4C1X5W3"/>
<evidence type="ECO:0000313" key="1">
    <source>
        <dbReference type="EMBL" id="GBP59186.1"/>
    </source>
</evidence>
<proteinExistence type="predicted"/>
<protein>
    <submittedName>
        <fullName evidence="1">Uncharacterized protein</fullName>
    </submittedName>
</protein>
<evidence type="ECO:0000313" key="2">
    <source>
        <dbReference type="Proteomes" id="UP000299102"/>
    </source>
</evidence>
<gene>
    <name evidence="1" type="ORF">EVAR_53340_1</name>
</gene>
<dbReference type="Proteomes" id="UP000299102">
    <property type="component" value="Unassembled WGS sequence"/>
</dbReference>
<dbReference type="EMBL" id="BGZK01000754">
    <property type="protein sequence ID" value="GBP59186.1"/>
    <property type="molecule type" value="Genomic_DNA"/>
</dbReference>
<keyword evidence="2" id="KW-1185">Reference proteome</keyword>
<sequence>MEWKRDRSFRALTRTLGSGKGKHIDEVRVSEKVHRIPPAYVKFAARTKLVLGLWFGTLLDRRLSRATAPQPELNWDEIQIDSKIVRYKRCGNKFYVHAGEAAGGKLE</sequence>